<name>A0A3M0CPL9_9PROT</name>
<evidence type="ECO:0008006" key="6">
    <source>
        <dbReference type="Google" id="ProtNLM"/>
    </source>
</evidence>
<evidence type="ECO:0000313" key="5">
    <source>
        <dbReference type="Proteomes" id="UP000271227"/>
    </source>
</evidence>
<dbReference type="InterPro" id="IPR024930">
    <property type="entry name" value="Skp_dom_sf"/>
</dbReference>
<feature type="region of interest" description="Disordered" evidence="2">
    <location>
        <begin position="180"/>
        <end position="199"/>
    </location>
</feature>
<dbReference type="Gene3D" id="3.30.910.20">
    <property type="entry name" value="Skp domain"/>
    <property type="match status" value="1"/>
</dbReference>
<dbReference type="EMBL" id="REFR01000010">
    <property type="protein sequence ID" value="RMB08809.1"/>
    <property type="molecule type" value="Genomic_DNA"/>
</dbReference>
<keyword evidence="5" id="KW-1185">Reference proteome</keyword>
<sequence length="199" mass="22107">MMTKLTRILRISVAGLFLSLGLGAVAHAQILIVDDDRVEKEAAAYKDFNLQTVEFRQNILQLRQYISRGGVLEQQLADLEKRKSIIGADKYEEERNNLANQMAQAQQSLAVLEYQFDKLRQEAMVQVERARQPVIRALLDERQGQVIMLKRLVLGHASGMDVTTEFIERLDSELPSVTLNLPERAAGGGGEGTGNSGGN</sequence>
<accession>A0A3M0CPL9</accession>
<organism evidence="4 5">
    <name type="scientific">Eilatimonas milleporae</name>
    <dbReference type="NCBI Taxonomy" id="911205"/>
    <lineage>
        <taxon>Bacteria</taxon>
        <taxon>Pseudomonadati</taxon>
        <taxon>Pseudomonadota</taxon>
        <taxon>Alphaproteobacteria</taxon>
        <taxon>Kordiimonadales</taxon>
        <taxon>Kordiimonadaceae</taxon>
        <taxon>Eilatimonas</taxon>
    </lineage>
</organism>
<evidence type="ECO:0000256" key="1">
    <source>
        <dbReference type="SAM" id="Coils"/>
    </source>
</evidence>
<evidence type="ECO:0000256" key="2">
    <source>
        <dbReference type="SAM" id="MobiDB-lite"/>
    </source>
</evidence>
<feature type="signal peptide" evidence="3">
    <location>
        <begin position="1"/>
        <end position="28"/>
    </location>
</feature>
<feature type="coiled-coil region" evidence="1">
    <location>
        <begin position="88"/>
        <end position="122"/>
    </location>
</feature>
<comment type="caution">
    <text evidence="4">The sequence shown here is derived from an EMBL/GenBank/DDBJ whole genome shotgun (WGS) entry which is preliminary data.</text>
</comment>
<dbReference type="InParanoid" id="A0A3M0CPL9"/>
<dbReference type="AlphaFoldDB" id="A0A3M0CPL9"/>
<reference evidence="4 5" key="1">
    <citation type="submission" date="2018-10" db="EMBL/GenBank/DDBJ databases">
        <title>Genomic Encyclopedia of Archaeal and Bacterial Type Strains, Phase II (KMG-II): from individual species to whole genera.</title>
        <authorList>
            <person name="Goeker M."/>
        </authorList>
    </citation>
    <scope>NUCLEOTIDE SEQUENCE [LARGE SCALE GENOMIC DNA]</scope>
    <source>
        <strain evidence="4 5">DSM 25217</strain>
    </source>
</reference>
<dbReference type="Proteomes" id="UP000271227">
    <property type="component" value="Unassembled WGS sequence"/>
</dbReference>
<keyword evidence="1" id="KW-0175">Coiled coil</keyword>
<gene>
    <name evidence="4" type="ORF">BXY39_1450</name>
</gene>
<evidence type="ECO:0000313" key="4">
    <source>
        <dbReference type="EMBL" id="RMB08809.1"/>
    </source>
</evidence>
<evidence type="ECO:0000256" key="3">
    <source>
        <dbReference type="SAM" id="SignalP"/>
    </source>
</evidence>
<proteinExistence type="predicted"/>
<feature type="compositionally biased region" description="Gly residues" evidence="2">
    <location>
        <begin position="186"/>
        <end position="199"/>
    </location>
</feature>
<feature type="chain" id="PRO_5018083604" description="Periplasmic chaperone for outer membrane proteins Skp" evidence="3">
    <location>
        <begin position="29"/>
        <end position="199"/>
    </location>
</feature>
<keyword evidence="3" id="KW-0732">Signal</keyword>
<dbReference type="RefSeq" id="WP_121938141.1">
    <property type="nucleotide sequence ID" value="NZ_REFR01000010.1"/>
</dbReference>
<dbReference type="SUPFAM" id="SSF111384">
    <property type="entry name" value="OmpH-like"/>
    <property type="match status" value="1"/>
</dbReference>
<protein>
    <recommendedName>
        <fullName evidence="6">Periplasmic chaperone for outer membrane proteins Skp</fullName>
    </recommendedName>
</protein>